<evidence type="ECO:0000259" key="5">
    <source>
        <dbReference type="PROSITE" id="PS50043"/>
    </source>
</evidence>
<dbReference type="SUPFAM" id="SSF52172">
    <property type="entry name" value="CheY-like"/>
    <property type="match status" value="1"/>
</dbReference>
<sequence length="223" mass="25010">MTIKIAIADEHTIIRRGVRAMIMDNHTHLTDTHSPLNLCVTGEAASTSELLNLLAQNKTDILLLGYTLIQSLNDMEGLTLVKWLMHHYPTLKVIMLSPDTNPLMIRLALEAGARAYLSRHTNEKILGQALQSVMSGEVFVERTLMNTLFQKGKTSNEALSPRETEVLRLICKGLSLTDISRRMHLSIKTVSAHKMRAMEKLGVKNGCQLYCLLAKTRMFDIVI</sequence>
<dbReference type="CDD" id="cd17535">
    <property type="entry name" value="REC_NarL-like"/>
    <property type="match status" value="1"/>
</dbReference>
<dbReference type="Proteomes" id="UP000317812">
    <property type="component" value="Chromosome"/>
</dbReference>
<evidence type="ECO:0000256" key="2">
    <source>
        <dbReference type="ARBA" id="ARBA00023012"/>
    </source>
</evidence>
<dbReference type="SMART" id="SM00448">
    <property type="entry name" value="REC"/>
    <property type="match status" value="1"/>
</dbReference>
<keyword evidence="2" id="KW-0902">Two-component regulatory system</keyword>
<comment type="caution">
    <text evidence="4">Lacks conserved residue(s) required for the propagation of feature annotation.</text>
</comment>
<proteinExistence type="predicted"/>
<dbReference type="InterPro" id="IPR016032">
    <property type="entry name" value="Sig_transdc_resp-reg_C-effctor"/>
</dbReference>
<accession>A0AAP9AHV0</accession>
<dbReference type="SUPFAM" id="SSF46894">
    <property type="entry name" value="C-terminal effector domain of the bipartite response regulators"/>
    <property type="match status" value="1"/>
</dbReference>
<dbReference type="InterPro" id="IPR039420">
    <property type="entry name" value="WalR-like"/>
</dbReference>
<dbReference type="InterPro" id="IPR001789">
    <property type="entry name" value="Sig_transdc_resp-reg_receiver"/>
</dbReference>
<dbReference type="GO" id="GO:0006355">
    <property type="term" value="P:regulation of DNA-templated transcription"/>
    <property type="evidence" value="ECO:0007669"/>
    <property type="project" value="InterPro"/>
</dbReference>
<feature type="domain" description="Response regulatory" evidence="6">
    <location>
        <begin position="4"/>
        <end position="134"/>
    </location>
</feature>
<feature type="domain" description="HTH luxR-type" evidence="5">
    <location>
        <begin position="152"/>
        <end position="217"/>
    </location>
</feature>
<dbReference type="EMBL" id="CP035382">
    <property type="protein sequence ID" value="QDK17980.1"/>
    <property type="molecule type" value="Genomic_DNA"/>
</dbReference>
<gene>
    <name evidence="7" type="ORF">ES815_06545</name>
</gene>
<dbReference type="InterPro" id="IPR058245">
    <property type="entry name" value="NreC/VraR/RcsB-like_REC"/>
</dbReference>
<keyword evidence="3" id="KW-0238">DNA-binding</keyword>
<dbReference type="GO" id="GO:0000160">
    <property type="term" value="P:phosphorelay signal transduction system"/>
    <property type="evidence" value="ECO:0007669"/>
    <property type="project" value="InterPro"/>
</dbReference>
<reference evidence="7 8" key="1">
    <citation type="submission" date="2019-01" db="EMBL/GenBank/DDBJ databases">
        <title>Florfenicol resistance in Enterobacteriaceae and whole-genome sequence analysis of florfenicol-resistant Leclercia adecarboxylata strain R25.</title>
        <authorList>
            <person name="Bao Q."/>
            <person name="Ying Y."/>
        </authorList>
    </citation>
    <scope>NUCLEOTIDE SEQUENCE [LARGE SCALE GENOMIC DNA]</scope>
    <source>
        <strain evidence="7 8">R25</strain>
    </source>
</reference>
<name>A0AAP9AHV0_9ENTR</name>
<dbReference type="Pfam" id="PF00196">
    <property type="entry name" value="GerE"/>
    <property type="match status" value="1"/>
</dbReference>
<dbReference type="GO" id="GO:0003677">
    <property type="term" value="F:DNA binding"/>
    <property type="evidence" value="ECO:0007669"/>
    <property type="project" value="UniProtKB-KW"/>
</dbReference>
<evidence type="ECO:0000256" key="1">
    <source>
        <dbReference type="ARBA" id="ARBA00022553"/>
    </source>
</evidence>
<dbReference type="Gene3D" id="3.40.50.2300">
    <property type="match status" value="1"/>
</dbReference>
<evidence type="ECO:0000256" key="3">
    <source>
        <dbReference type="ARBA" id="ARBA00023125"/>
    </source>
</evidence>
<dbReference type="PROSITE" id="PS50110">
    <property type="entry name" value="RESPONSE_REGULATORY"/>
    <property type="match status" value="1"/>
</dbReference>
<evidence type="ECO:0000259" key="6">
    <source>
        <dbReference type="PROSITE" id="PS50110"/>
    </source>
</evidence>
<evidence type="ECO:0000256" key="4">
    <source>
        <dbReference type="PROSITE-ProRule" id="PRU00169"/>
    </source>
</evidence>
<dbReference type="InterPro" id="IPR000792">
    <property type="entry name" value="Tscrpt_reg_LuxR_C"/>
</dbReference>
<dbReference type="CDD" id="cd06170">
    <property type="entry name" value="LuxR_C_like"/>
    <property type="match status" value="1"/>
</dbReference>
<dbReference type="SMART" id="SM00421">
    <property type="entry name" value="HTH_LUXR"/>
    <property type="match status" value="1"/>
</dbReference>
<evidence type="ECO:0000313" key="7">
    <source>
        <dbReference type="EMBL" id="QDK17980.1"/>
    </source>
</evidence>
<dbReference type="PRINTS" id="PR00038">
    <property type="entry name" value="HTHLUXR"/>
</dbReference>
<dbReference type="AlphaFoldDB" id="A0AAP9AHV0"/>
<organism evidence="7 8">
    <name type="scientific">Leclercia adecarboxylata</name>
    <dbReference type="NCBI Taxonomy" id="83655"/>
    <lineage>
        <taxon>Bacteria</taxon>
        <taxon>Pseudomonadati</taxon>
        <taxon>Pseudomonadota</taxon>
        <taxon>Gammaproteobacteria</taxon>
        <taxon>Enterobacterales</taxon>
        <taxon>Enterobacteriaceae</taxon>
        <taxon>Leclercia</taxon>
    </lineage>
</organism>
<dbReference type="InterPro" id="IPR011006">
    <property type="entry name" value="CheY-like_superfamily"/>
</dbReference>
<protein>
    <submittedName>
        <fullName evidence="7">Response regulator transcription factor</fullName>
    </submittedName>
</protein>
<keyword evidence="1" id="KW-0597">Phosphoprotein</keyword>
<dbReference type="RefSeq" id="WP_142487142.1">
    <property type="nucleotide sequence ID" value="NZ_CP035382.1"/>
</dbReference>
<evidence type="ECO:0000313" key="8">
    <source>
        <dbReference type="Proteomes" id="UP000317812"/>
    </source>
</evidence>
<dbReference type="PANTHER" id="PTHR43214">
    <property type="entry name" value="TWO-COMPONENT RESPONSE REGULATOR"/>
    <property type="match status" value="1"/>
</dbReference>
<dbReference type="Pfam" id="PF00072">
    <property type="entry name" value="Response_reg"/>
    <property type="match status" value="1"/>
</dbReference>
<dbReference type="PROSITE" id="PS50043">
    <property type="entry name" value="HTH_LUXR_2"/>
    <property type="match status" value="1"/>
</dbReference>
<dbReference type="PANTHER" id="PTHR43214:SF17">
    <property type="entry name" value="TRANSCRIPTIONAL REGULATORY PROTEIN RCSB"/>
    <property type="match status" value="1"/>
</dbReference>